<protein>
    <submittedName>
        <fullName evidence="7">Mitochondrial inner membrane protease subunit 2</fullName>
    </submittedName>
</protein>
<dbReference type="Proteomes" id="UP001474421">
    <property type="component" value="Unassembled WGS sequence"/>
</dbReference>
<name>A0AAW1BC31_CROAD</name>
<keyword evidence="4" id="KW-0378">Hydrolase</keyword>
<dbReference type="GO" id="GO:0006465">
    <property type="term" value="P:signal peptide processing"/>
    <property type="evidence" value="ECO:0007669"/>
    <property type="project" value="InterPro"/>
</dbReference>
<dbReference type="AlphaFoldDB" id="A0AAW1BC31"/>
<dbReference type="PANTHER" id="PTHR46041">
    <property type="entry name" value="MITOCHONDRIAL INNER MEMBRANE PROTEASE SUBUNIT 2"/>
    <property type="match status" value="1"/>
</dbReference>
<organism evidence="7 8">
    <name type="scientific">Crotalus adamanteus</name>
    <name type="common">Eastern diamondback rattlesnake</name>
    <dbReference type="NCBI Taxonomy" id="8729"/>
    <lineage>
        <taxon>Eukaryota</taxon>
        <taxon>Metazoa</taxon>
        <taxon>Chordata</taxon>
        <taxon>Craniata</taxon>
        <taxon>Vertebrata</taxon>
        <taxon>Euteleostomi</taxon>
        <taxon>Lepidosauria</taxon>
        <taxon>Squamata</taxon>
        <taxon>Bifurcata</taxon>
        <taxon>Unidentata</taxon>
        <taxon>Episquamata</taxon>
        <taxon>Toxicofera</taxon>
        <taxon>Serpentes</taxon>
        <taxon>Colubroidea</taxon>
        <taxon>Viperidae</taxon>
        <taxon>Crotalinae</taxon>
        <taxon>Crotalus</taxon>
    </lineage>
</organism>
<evidence type="ECO:0000256" key="2">
    <source>
        <dbReference type="ARBA" id="ARBA00022670"/>
    </source>
</evidence>
<proteinExistence type="predicted"/>
<dbReference type="InterPro" id="IPR037730">
    <property type="entry name" value="IMP2"/>
</dbReference>
<evidence type="ECO:0000256" key="5">
    <source>
        <dbReference type="ARBA" id="ARBA00022989"/>
    </source>
</evidence>
<dbReference type="SUPFAM" id="SSF51306">
    <property type="entry name" value="LexA/Signal peptidase"/>
    <property type="match status" value="1"/>
</dbReference>
<comment type="subcellular location">
    <subcellularLocation>
        <location evidence="1">Membrane</location>
        <topology evidence="1">Single-pass membrane protein</topology>
    </subcellularLocation>
</comment>
<dbReference type="GO" id="GO:0042720">
    <property type="term" value="C:mitochondrial inner membrane peptidase complex"/>
    <property type="evidence" value="ECO:0007669"/>
    <property type="project" value="InterPro"/>
</dbReference>
<dbReference type="PANTHER" id="PTHR46041:SF2">
    <property type="entry name" value="MITOCHONDRIAL INNER MEMBRANE PROTEASE SUBUNIT 2"/>
    <property type="match status" value="1"/>
</dbReference>
<sequence>MRECWRGKSNTLTRAVGSREGRARGFRAFAFNASERQEVGTERFICFSKIMAQMQGFGRKYIKAFLKGFFVAVPVTVTFLDRVACIARVEGASMQPSLNPVEQQVSDIVLLNHWSIRNYKVQRGDIVSLVTWWQKNVTETEKCDGAGKQARLQGGGRRRREIPAEMPLWKTGSIACGDLFCAYLATPTWCPLASHTDIVASTQLPQVIHPEWPAPTIFLRIDPATRTHPRLPGSTQMAHLHGHAHLAAVSHHRPNATFHV</sequence>
<dbReference type="GO" id="GO:0006627">
    <property type="term" value="P:protein processing involved in protein targeting to mitochondrion"/>
    <property type="evidence" value="ECO:0007669"/>
    <property type="project" value="InterPro"/>
</dbReference>
<keyword evidence="3" id="KW-0812">Transmembrane</keyword>
<accession>A0AAW1BC31</accession>
<evidence type="ECO:0000256" key="6">
    <source>
        <dbReference type="ARBA" id="ARBA00023136"/>
    </source>
</evidence>
<evidence type="ECO:0000256" key="4">
    <source>
        <dbReference type="ARBA" id="ARBA00022801"/>
    </source>
</evidence>
<keyword evidence="6" id="KW-0472">Membrane</keyword>
<dbReference type="InterPro" id="IPR019533">
    <property type="entry name" value="Peptidase_S26"/>
</dbReference>
<comment type="caution">
    <text evidence="7">The sequence shown here is derived from an EMBL/GenBank/DDBJ whole genome shotgun (WGS) entry which is preliminary data.</text>
</comment>
<dbReference type="GO" id="GO:0004252">
    <property type="term" value="F:serine-type endopeptidase activity"/>
    <property type="evidence" value="ECO:0007669"/>
    <property type="project" value="InterPro"/>
</dbReference>
<dbReference type="EMBL" id="JAOTOJ010000006">
    <property type="protein sequence ID" value="KAK9399598.1"/>
    <property type="molecule type" value="Genomic_DNA"/>
</dbReference>
<dbReference type="CDD" id="cd06530">
    <property type="entry name" value="S26_SPase_I"/>
    <property type="match status" value="1"/>
</dbReference>
<keyword evidence="5" id="KW-1133">Transmembrane helix</keyword>
<gene>
    <name evidence="7" type="ORF">NXF25_012617</name>
</gene>
<evidence type="ECO:0000313" key="8">
    <source>
        <dbReference type="Proteomes" id="UP001474421"/>
    </source>
</evidence>
<evidence type="ECO:0000313" key="7">
    <source>
        <dbReference type="EMBL" id="KAK9399598.1"/>
    </source>
</evidence>
<keyword evidence="2 7" id="KW-0645">Protease</keyword>
<dbReference type="InterPro" id="IPR036286">
    <property type="entry name" value="LexA/Signal_pep-like_sf"/>
</dbReference>
<evidence type="ECO:0000256" key="3">
    <source>
        <dbReference type="ARBA" id="ARBA00022692"/>
    </source>
</evidence>
<evidence type="ECO:0000256" key="1">
    <source>
        <dbReference type="ARBA" id="ARBA00004167"/>
    </source>
</evidence>
<reference evidence="7 8" key="1">
    <citation type="journal article" date="2024" name="Proc. Natl. Acad. Sci. U.S.A.">
        <title>The genetic regulatory architecture and epigenomic basis for age-related changes in rattlesnake venom.</title>
        <authorList>
            <person name="Hogan M.P."/>
            <person name="Holding M.L."/>
            <person name="Nystrom G.S."/>
            <person name="Colston T.J."/>
            <person name="Bartlett D.A."/>
            <person name="Mason A.J."/>
            <person name="Ellsworth S.A."/>
            <person name="Rautsaw R.M."/>
            <person name="Lawrence K.C."/>
            <person name="Strickland J.L."/>
            <person name="He B."/>
            <person name="Fraser P."/>
            <person name="Margres M.J."/>
            <person name="Gilbert D.M."/>
            <person name="Gibbs H.L."/>
            <person name="Parkinson C.L."/>
            <person name="Rokyta D.R."/>
        </authorList>
    </citation>
    <scope>NUCLEOTIDE SEQUENCE [LARGE SCALE GENOMIC DNA]</scope>
    <source>
        <strain evidence="7">DRR0105</strain>
    </source>
</reference>
<keyword evidence="8" id="KW-1185">Reference proteome</keyword>